<dbReference type="PROSITE" id="PS51078">
    <property type="entry name" value="ICLR_ED"/>
    <property type="match status" value="1"/>
</dbReference>
<dbReference type="GO" id="GO:0003700">
    <property type="term" value="F:DNA-binding transcription factor activity"/>
    <property type="evidence" value="ECO:0007669"/>
    <property type="project" value="TreeGrafter"/>
</dbReference>
<dbReference type="InterPro" id="IPR036388">
    <property type="entry name" value="WH-like_DNA-bd_sf"/>
</dbReference>
<dbReference type="PROSITE" id="PS51077">
    <property type="entry name" value="HTH_ICLR"/>
    <property type="match status" value="1"/>
</dbReference>
<dbReference type="OrthoDB" id="9807558at2"/>
<evidence type="ECO:0000313" key="8">
    <source>
        <dbReference type="Proteomes" id="UP000243719"/>
    </source>
</evidence>
<keyword evidence="8" id="KW-1185">Reference proteome</keyword>
<dbReference type="GO" id="GO:0045892">
    <property type="term" value="P:negative regulation of DNA-templated transcription"/>
    <property type="evidence" value="ECO:0007669"/>
    <property type="project" value="TreeGrafter"/>
</dbReference>
<evidence type="ECO:0000313" key="7">
    <source>
        <dbReference type="EMBL" id="SDV51518.1"/>
    </source>
</evidence>
<dbReference type="InterPro" id="IPR014757">
    <property type="entry name" value="Tscrpt_reg_IclR_C"/>
</dbReference>
<evidence type="ECO:0000259" key="6">
    <source>
        <dbReference type="PROSITE" id="PS51078"/>
    </source>
</evidence>
<dbReference type="PANTHER" id="PTHR30136">
    <property type="entry name" value="HELIX-TURN-HELIX TRANSCRIPTIONAL REGULATOR, ICLR FAMILY"/>
    <property type="match status" value="1"/>
</dbReference>
<feature type="domain" description="IclR-ED" evidence="6">
    <location>
        <begin position="82"/>
        <end position="266"/>
    </location>
</feature>
<dbReference type="STRING" id="1770053.SAMN05216551_11824"/>
<evidence type="ECO:0000256" key="3">
    <source>
        <dbReference type="ARBA" id="ARBA00023163"/>
    </source>
</evidence>
<proteinExistence type="predicted"/>
<dbReference type="SMART" id="SM00346">
    <property type="entry name" value="HTH_ICLR"/>
    <property type="match status" value="1"/>
</dbReference>
<organism evidence="7 8">
    <name type="scientific">Chitinasiproducens palmae</name>
    <dbReference type="NCBI Taxonomy" id="1770053"/>
    <lineage>
        <taxon>Bacteria</taxon>
        <taxon>Pseudomonadati</taxon>
        <taxon>Pseudomonadota</taxon>
        <taxon>Betaproteobacteria</taxon>
        <taxon>Burkholderiales</taxon>
        <taxon>Burkholderiaceae</taxon>
        <taxon>Chitinasiproducens</taxon>
    </lineage>
</organism>
<dbReference type="SUPFAM" id="SSF46785">
    <property type="entry name" value="Winged helix' DNA-binding domain"/>
    <property type="match status" value="1"/>
</dbReference>
<name>A0A1H2PWT9_9BURK</name>
<gene>
    <name evidence="7" type="ORF">SAMN05216551_11824</name>
</gene>
<dbReference type="Gene3D" id="1.10.10.10">
    <property type="entry name" value="Winged helix-like DNA-binding domain superfamily/Winged helix DNA-binding domain"/>
    <property type="match status" value="1"/>
</dbReference>
<evidence type="ECO:0000256" key="4">
    <source>
        <dbReference type="SAM" id="Coils"/>
    </source>
</evidence>
<dbReference type="InterPro" id="IPR036390">
    <property type="entry name" value="WH_DNA-bd_sf"/>
</dbReference>
<dbReference type="AlphaFoldDB" id="A0A1H2PWT9"/>
<dbReference type="Pfam" id="PF01614">
    <property type="entry name" value="IclR_C"/>
    <property type="match status" value="1"/>
</dbReference>
<dbReference type="InterPro" id="IPR050707">
    <property type="entry name" value="HTH_MetabolicPath_Reg"/>
</dbReference>
<accession>A0A1H2PWT9</accession>
<dbReference type="RefSeq" id="WP_091913235.1">
    <property type="nucleotide sequence ID" value="NZ_FNLO01000018.1"/>
</dbReference>
<keyword evidence="2 7" id="KW-0238">DNA-binding</keyword>
<dbReference type="InterPro" id="IPR029016">
    <property type="entry name" value="GAF-like_dom_sf"/>
</dbReference>
<keyword evidence="1" id="KW-0805">Transcription regulation</keyword>
<reference evidence="8" key="1">
    <citation type="submission" date="2016-09" db="EMBL/GenBank/DDBJ databases">
        <authorList>
            <person name="Varghese N."/>
            <person name="Submissions S."/>
        </authorList>
    </citation>
    <scope>NUCLEOTIDE SEQUENCE [LARGE SCALE GENOMIC DNA]</scope>
    <source>
        <strain evidence="8">JS23</strain>
    </source>
</reference>
<protein>
    <submittedName>
        <fullName evidence="7">DNA-binding transcriptional regulator, IclR family</fullName>
    </submittedName>
</protein>
<evidence type="ECO:0000259" key="5">
    <source>
        <dbReference type="PROSITE" id="PS51077"/>
    </source>
</evidence>
<dbReference type="Gene3D" id="3.30.450.40">
    <property type="match status" value="1"/>
</dbReference>
<sequence>MASQYGPQDAASEAVPGTQAVARAFRVLRAVARSRAAGISLAQVTRETQLNKATAHRLLLALIAEGMIEQDRQSLRYFVGPECQVLGSIANERFGLGRATGDAVARLAHACGDSAFFSVRSDVFAVCVSRADGDFPLKTHVLMPGTRHPLGVGAGSLAMLAALDDEDIERCLNANRALLDSTYPTFAPDTLRAAVAQTRARGYSVNEGGVVAGSWGVGVAVHSPQGEVVGALSIAAVESRLPAARQVELGKQLQDEAQRLETRLREAAAVRAEPTPRKR</sequence>
<feature type="coiled-coil region" evidence="4">
    <location>
        <begin position="243"/>
        <end position="270"/>
    </location>
</feature>
<dbReference type="EMBL" id="FNLO01000018">
    <property type="protein sequence ID" value="SDV51518.1"/>
    <property type="molecule type" value="Genomic_DNA"/>
</dbReference>
<dbReference type="Pfam" id="PF09339">
    <property type="entry name" value="HTH_IclR"/>
    <property type="match status" value="1"/>
</dbReference>
<evidence type="ECO:0000256" key="1">
    <source>
        <dbReference type="ARBA" id="ARBA00023015"/>
    </source>
</evidence>
<dbReference type="GO" id="GO:0003677">
    <property type="term" value="F:DNA binding"/>
    <property type="evidence" value="ECO:0007669"/>
    <property type="project" value="UniProtKB-KW"/>
</dbReference>
<dbReference type="InterPro" id="IPR005471">
    <property type="entry name" value="Tscrpt_reg_IclR_N"/>
</dbReference>
<dbReference type="SUPFAM" id="SSF55781">
    <property type="entry name" value="GAF domain-like"/>
    <property type="match status" value="1"/>
</dbReference>
<dbReference type="PANTHER" id="PTHR30136:SF39">
    <property type="entry name" value="TRANSCRIPTIONAL REGULATORY PROTEIN"/>
    <property type="match status" value="1"/>
</dbReference>
<keyword evidence="3" id="KW-0804">Transcription</keyword>
<keyword evidence="4" id="KW-0175">Coiled coil</keyword>
<dbReference type="Proteomes" id="UP000243719">
    <property type="component" value="Unassembled WGS sequence"/>
</dbReference>
<evidence type="ECO:0000256" key="2">
    <source>
        <dbReference type="ARBA" id="ARBA00023125"/>
    </source>
</evidence>
<feature type="domain" description="HTH iclR-type" evidence="5">
    <location>
        <begin position="18"/>
        <end position="81"/>
    </location>
</feature>